<dbReference type="EMBL" id="JABEYC010000006">
    <property type="protein sequence ID" value="KAF4984721.1"/>
    <property type="molecule type" value="Genomic_DNA"/>
</dbReference>
<dbReference type="InterPro" id="IPR053143">
    <property type="entry name" value="Arylsulfate_ST"/>
</dbReference>
<reference evidence="2" key="2">
    <citation type="submission" date="2020-05" db="EMBL/GenBank/DDBJ databases">
        <authorList>
            <person name="Kim H.-S."/>
            <person name="Proctor R.H."/>
            <person name="Brown D.W."/>
        </authorList>
    </citation>
    <scope>NUCLEOTIDE SEQUENCE</scope>
    <source>
        <strain evidence="2">NRRL 22465</strain>
    </source>
</reference>
<evidence type="ECO:0000256" key="1">
    <source>
        <dbReference type="SAM" id="Phobius"/>
    </source>
</evidence>
<keyword evidence="1" id="KW-0812">Transmembrane</keyword>
<dbReference type="PANTHER" id="PTHR35340">
    <property type="entry name" value="PQQ ENZYME REPEAT PROTEIN-RELATED"/>
    <property type="match status" value="1"/>
</dbReference>
<dbReference type="Proteomes" id="UP000635477">
    <property type="component" value="Unassembled WGS sequence"/>
</dbReference>
<evidence type="ECO:0000313" key="3">
    <source>
        <dbReference type="Proteomes" id="UP000635477"/>
    </source>
</evidence>
<dbReference type="PANTHER" id="PTHR35340:SF6">
    <property type="entry name" value="ASST-DOMAIN-CONTAINING PROTEIN"/>
    <property type="match status" value="1"/>
</dbReference>
<dbReference type="OrthoDB" id="5377172at2759"/>
<sequence>MVALSGSPWVIRLVFTGVSLNLMLWWFLLQSPQADKQLPPSLAAAAAGAIPVKANTALDFNSWSSFEVITPKNSKTWPFRKFKSSPHKPPHMVIGDNGKNKSRGYIFLTPESSGAEKGVKQTASFIMRPNSEMVYAHEDRFDTKGIRVQSMNNAQYLTMWRGVQKNGHGFGEVVLIDSEYEKSTVKLEEIITNYYGERFPGKLDFHEQELTTRGTILVTAYNTTNANLSASRGREQGFVLDSMFFEIDIETQDILFSWSSLDHFRVEDSMLPPVTAMGNGGPRSPYDFFHLNSVQAIGHDSFLISSRHFWSVYLISRFNGKVIWELKGNSEGGSFGALPTHGRFRWQNHVRGFNATSKGMIISMFDNHNSHEESGQTPSRGLLLKLKLPPNPKERPTVLRALQPDVARFSQNYGSYQLDLSNGNQFVSYGTGALVHEFGPGDGTDLRWEARFGYDNVASTYRAFKNEWSATPAVWSPALVVEKTNDKAVGFVSWNGATDIEAWNVYLIAPGVTMRPLGKAAANGFETGFDLPSGFNETNCIMVAAVKKGSEVRQSNVACLEGRKFKSAFKHKKESDKKPALKVTDHSLQRILGNLA</sequence>
<proteinExistence type="predicted"/>
<keyword evidence="1" id="KW-0472">Membrane</keyword>
<accession>A0A8H4UV75</accession>
<name>A0A8H4UV75_9HYPO</name>
<dbReference type="AlphaFoldDB" id="A0A8H4UV75"/>
<comment type="caution">
    <text evidence="2">The sequence shown here is derived from an EMBL/GenBank/DDBJ whole genome shotgun (WGS) entry which is preliminary data.</text>
</comment>
<protein>
    <recommendedName>
        <fullName evidence="4">ASST-domain-containing protein</fullName>
    </recommendedName>
</protein>
<dbReference type="InterPro" id="IPR039535">
    <property type="entry name" value="ASST-like"/>
</dbReference>
<gene>
    <name evidence="2" type="ORF">FZEAL_162</name>
</gene>
<reference evidence="2" key="1">
    <citation type="journal article" date="2020" name="BMC Genomics">
        <title>Correction to: Identification and distribution of gene clusters required for synthesis of sphingolipid metabolism inhibitors in diverse species of the filamentous fungus Fusarium.</title>
        <authorList>
            <person name="Kim H.S."/>
            <person name="Lohmar J.M."/>
            <person name="Busman M."/>
            <person name="Brown D.W."/>
            <person name="Naumann T.A."/>
            <person name="Divon H.H."/>
            <person name="Lysoe E."/>
            <person name="Uhlig S."/>
            <person name="Proctor R.H."/>
        </authorList>
    </citation>
    <scope>NUCLEOTIDE SEQUENCE</scope>
    <source>
        <strain evidence="2">NRRL 22465</strain>
    </source>
</reference>
<dbReference type="Pfam" id="PF14269">
    <property type="entry name" value="Arylsulfotran_2"/>
    <property type="match status" value="1"/>
</dbReference>
<feature type="transmembrane region" description="Helical" evidence="1">
    <location>
        <begin position="9"/>
        <end position="28"/>
    </location>
</feature>
<keyword evidence="1" id="KW-1133">Transmembrane helix</keyword>
<keyword evidence="3" id="KW-1185">Reference proteome</keyword>
<evidence type="ECO:0008006" key="4">
    <source>
        <dbReference type="Google" id="ProtNLM"/>
    </source>
</evidence>
<evidence type="ECO:0000313" key="2">
    <source>
        <dbReference type="EMBL" id="KAF4984721.1"/>
    </source>
</evidence>
<organism evidence="2 3">
    <name type="scientific">Fusarium zealandicum</name>
    <dbReference type="NCBI Taxonomy" id="1053134"/>
    <lineage>
        <taxon>Eukaryota</taxon>
        <taxon>Fungi</taxon>
        <taxon>Dikarya</taxon>
        <taxon>Ascomycota</taxon>
        <taxon>Pezizomycotina</taxon>
        <taxon>Sordariomycetes</taxon>
        <taxon>Hypocreomycetidae</taxon>
        <taxon>Hypocreales</taxon>
        <taxon>Nectriaceae</taxon>
        <taxon>Fusarium</taxon>
        <taxon>Fusarium staphyleae species complex</taxon>
    </lineage>
</organism>